<keyword evidence="2" id="KW-1185">Reference proteome</keyword>
<reference evidence="2" key="2">
    <citation type="journal article" date="2010" name="Stand. Genomic Sci.">
        <title>Complete genome sequence of Thermosphaera aggregans type strain (M11TLT).</title>
        <authorList>
            <person name="Spring S."/>
            <person name="Rachel R."/>
            <person name="Lapidus A."/>
            <person name="Davenport K."/>
            <person name="Tice H."/>
            <person name="Copeland A."/>
            <person name="Cheng J.-F."/>
            <person name="Lucas S."/>
            <person name="Chen F."/>
            <person name="Nolan M."/>
            <person name="Bruce D."/>
            <person name="Goodwin L."/>
            <person name="Pitluck S."/>
            <person name="Ivanova N."/>
            <person name="Mavromatis K."/>
            <person name="Ovchinnikova G."/>
            <person name="Pati A."/>
            <person name="Chen A."/>
            <person name="Palaniappan K."/>
            <person name="Land M."/>
            <person name="Hauser L."/>
            <person name="Chang Y.-J."/>
            <person name="Jeffries C.C."/>
            <person name="Brettin T."/>
            <person name="Detter J.C."/>
            <person name="Tapia R."/>
            <person name="Han C."/>
            <person name="Heimerl T."/>
            <person name="Weikl F."/>
            <person name="Brambilla E."/>
            <person name="Goker M."/>
            <person name="Bristow J."/>
            <person name="Eisen J.A."/>
            <person name="Markowitz V."/>
            <person name="Hugenholtz P."/>
            <person name="Kyrpides N.C."/>
            <person name="Klenk H.-P."/>
        </authorList>
    </citation>
    <scope>NUCLEOTIDE SEQUENCE [LARGE SCALE GENOMIC DNA]</scope>
    <source>
        <strain evidence="2">DSM 11486 / M11TL</strain>
    </source>
</reference>
<accession>D5U2G6</accession>
<dbReference type="AlphaFoldDB" id="D5U2G6"/>
<reference key="3">
    <citation type="submission" date="2010-02" db="EMBL/GenBank/DDBJ databases">
        <title>Complete genome sequence of Thermosphaera aggregans type strain (M11TL).</title>
        <authorList>
            <consortium name="US DOE Joint Genome Institute (JGI-PGF)"/>
            <person name="Spring S."/>
            <person name="Lapidus A."/>
            <person name="Munk C."/>
            <person name="Schroeder M."/>
            <person name="Glavina Del Rio T."/>
            <person name="Tice H."/>
            <person name="Copeland A."/>
            <person name="Cheng J.-F."/>
            <person name="Lucas S."/>
            <person name="Chen F."/>
            <person name="Nolan M."/>
            <person name="Bruce D."/>
            <person name="Goodwin L."/>
            <person name="Pitluck S."/>
            <person name="Ivanova N."/>
            <person name="Mavromatis K."/>
            <person name="Ovchinnikova G."/>
            <person name="Pati A."/>
            <person name="Chen A."/>
            <person name="Palaniappan K."/>
            <person name="Land M."/>
            <person name="Hauser L."/>
            <person name="Chang Y.-J."/>
            <person name="Jeffries C.C."/>
            <person name="Brettin T."/>
            <person name="Detter J.C."/>
            <person name="Tapia R."/>
            <person name="Han C."/>
            <person name="Chain P."/>
            <person name="Heimerl T."/>
            <person name="Weik F."/>
            <person name="Goker M."/>
            <person name="Rachel R."/>
            <person name="Bristow J."/>
            <person name="Eisen J.A."/>
            <person name="Markowitz V."/>
            <person name="Hugenholtz P."/>
            <person name="Kyrpides N.C."/>
            <person name="Klenk H.-P."/>
        </authorList>
    </citation>
    <scope>NUCLEOTIDE SEQUENCE</scope>
    <source>
        <strain>DSM 11486</strain>
    </source>
</reference>
<evidence type="ECO:0000313" key="2">
    <source>
        <dbReference type="Proteomes" id="UP000002376"/>
    </source>
</evidence>
<dbReference type="KEGG" id="tag:Tagg_1047"/>
<protein>
    <submittedName>
        <fullName evidence="1">Uncharacterized protein</fullName>
    </submittedName>
</protein>
<dbReference type="HOGENOM" id="CLU_2505121_0_0_2"/>
<name>D5U2G6_THEAM</name>
<dbReference type="Proteomes" id="UP000002376">
    <property type="component" value="Chromosome"/>
</dbReference>
<gene>
    <name evidence="1" type="ordered locus">Tagg_1047</name>
</gene>
<proteinExistence type="predicted"/>
<evidence type="ECO:0000313" key="1">
    <source>
        <dbReference type="EMBL" id="ADG91316.1"/>
    </source>
</evidence>
<reference evidence="1 2" key="1">
    <citation type="journal article" date="2010" name="Stand. Genomic Sci.">
        <title>Complete genome sequence of Thermosphaera aggregans type strain (M11TL).</title>
        <authorList>
            <person name="Spring S."/>
            <person name="Rachel R."/>
            <person name="Lapidus A."/>
            <person name="Davenport K."/>
            <person name="Tice H."/>
            <person name="Copeland A."/>
            <person name="Cheng J.F."/>
            <person name="Lucas S."/>
            <person name="Chen F."/>
            <person name="Nolan M."/>
            <person name="Bruce D."/>
            <person name="Goodwin L."/>
            <person name="Pitluck S."/>
            <person name="Ivanova N."/>
            <person name="Mavromatis K."/>
            <person name="Ovchinnikova G."/>
            <person name="Pati A."/>
            <person name="Chen A."/>
            <person name="Palaniappan K."/>
            <person name="Land M."/>
            <person name="Hauser L."/>
            <person name="Chang Y.J."/>
            <person name="Jeffries C.C."/>
            <person name="Brettin T."/>
            <person name="Detter J.C."/>
            <person name="Tapia R."/>
            <person name="Han C."/>
            <person name="Heimerl T."/>
            <person name="Weikl F."/>
            <person name="Brambilla E."/>
            <person name="Goker M."/>
            <person name="Bristow J."/>
            <person name="Eisen J.A."/>
            <person name="Markowitz V."/>
            <person name="Hugenholtz P."/>
            <person name="Kyrpides N.C."/>
            <person name="Klenk H.P."/>
        </authorList>
    </citation>
    <scope>NUCLEOTIDE SEQUENCE [LARGE SCALE GENOMIC DNA]</scope>
    <source>
        <strain evidence="2">DSM 11486 / M11TL</strain>
    </source>
</reference>
<dbReference type="EMBL" id="CP001939">
    <property type="protein sequence ID" value="ADG91316.1"/>
    <property type="molecule type" value="Genomic_DNA"/>
</dbReference>
<sequence>MLKQLRLKTQVFQVCSLRFKKYGEARGGSFKDIGVVVAKNASVEKMVGKQVKVGEGAKVGYLEAEEVVVEDSATVDSLAYVVKQG</sequence>
<organism evidence="1 2">
    <name type="scientific">Thermosphaera aggregans (strain DSM 11486 / M11TL)</name>
    <dbReference type="NCBI Taxonomy" id="633148"/>
    <lineage>
        <taxon>Archaea</taxon>
        <taxon>Thermoproteota</taxon>
        <taxon>Thermoprotei</taxon>
        <taxon>Desulfurococcales</taxon>
        <taxon>Desulfurococcaceae</taxon>
        <taxon>Thermosphaera</taxon>
    </lineage>
</organism>